<dbReference type="RefSeq" id="WP_060412729.1">
    <property type="nucleotide sequence ID" value="NZ_LIIJ01000088.1"/>
</dbReference>
<dbReference type="EMBL" id="LT963402">
    <property type="protein sequence ID" value="SOS28096.1"/>
    <property type="molecule type" value="Genomic_DNA"/>
</dbReference>
<dbReference type="Proteomes" id="UP000239665">
    <property type="component" value="Chromosome 1"/>
</dbReference>
<evidence type="ECO:0000313" key="1">
    <source>
        <dbReference type="EMBL" id="SOS28096.1"/>
    </source>
</evidence>
<protein>
    <submittedName>
        <fullName evidence="1">Uncharacterized protein</fullName>
    </submittedName>
</protein>
<keyword evidence="2" id="KW-1185">Reference proteome</keyword>
<reference evidence="1 2" key="1">
    <citation type="submission" date="2017-11" db="EMBL/GenBank/DDBJ databases">
        <authorList>
            <person name="Blom J."/>
        </authorList>
    </citation>
    <scope>NUCLEOTIDE SEQUENCE [LARGE SCALE GENOMIC DNA]</scope>
    <source>
        <strain evidence="1 2">CFBP3846</strain>
    </source>
</reference>
<sequence>MSNEFKLEMADVVKAHLDVPGFPVLTSNQCHAIAMKLNAMLSAATQPPALGGEPEVAGYGFRNTMVGRSPVMMELRPDIPANDQYGGQLLCPLILLEDFHAHLAPLQAEIERLKEESFEGLYNSGISERDQLQARCDELEAILKDTSEWFDDGVGRSDEEWSLLVRIKAALSKPAGGDKV</sequence>
<accession>A0ABY1U9Z8</accession>
<proteinExistence type="predicted"/>
<name>A0ABY1U9Z8_PSESX</name>
<organism evidence="1 2">
    <name type="scientific">Pseudomonas syringae pv. avii</name>
    <dbReference type="NCBI Taxonomy" id="663959"/>
    <lineage>
        <taxon>Bacteria</taxon>
        <taxon>Pseudomonadati</taxon>
        <taxon>Pseudomonadota</taxon>
        <taxon>Gammaproteobacteria</taxon>
        <taxon>Pseudomonadales</taxon>
        <taxon>Pseudomonadaceae</taxon>
        <taxon>Pseudomonas</taxon>
        <taxon>Pseudomonas syringae</taxon>
    </lineage>
</organism>
<evidence type="ECO:0000313" key="2">
    <source>
        <dbReference type="Proteomes" id="UP000239665"/>
    </source>
</evidence>
<gene>
    <name evidence="1" type="ORF">CFBP3846_03689</name>
</gene>